<feature type="region of interest" description="Disordered" evidence="1">
    <location>
        <begin position="30"/>
        <end position="55"/>
    </location>
</feature>
<protein>
    <submittedName>
        <fullName evidence="2">Uncharacterized protein</fullName>
    </submittedName>
</protein>
<accession>A0AAW2UC40</accession>
<reference evidence="2" key="2">
    <citation type="journal article" date="2024" name="Plant">
        <title>Genomic evolution and insights into agronomic trait innovations of Sesamum species.</title>
        <authorList>
            <person name="Miao H."/>
            <person name="Wang L."/>
            <person name="Qu L."/>
            <person name="Liu H."/>
            <person name="Sun Y."/>
            <person name="Le M."/>
            <person name="Wang Q."/>
            <person name="Wei S."/>
            <person name="Zheng Y."/>
            <person name="Lin W."/>
            <person name="Duan Y."/>
            <person name="Cao H."/>
            <person name="Xiong S."/>
            <person name="Wang X."/>
            <person name="Wei L."/>
            <person name="Li C."/>
            <person name="Ma Q."/>
            <person name="Ju M."/>
            <person name="Zhao R."/>
            <person name="Li G."/>
            <person name="Mu C."/>
            <person name="Tian Q."/>
            <person name="Mei H."/>
            <person name="Zhang T."/>
            <person name="Gao T."/>
            <person name="Zhang H."/>
        </authorList>
    </citation>
    <scope>NUCLEOTIDE SEQUENCE</scope>
    <source>
        <strain evidence="2">G02</strain>
    </source>
</reference>
<organism evidence="2">
    <name type="scientific">Sesamum radiatum</name>
    <name type="common">Black benniseed</name>
    <dbReference type="NCBI Taxonomy" id="300843"/>
    <lineage>
        <taxon>Eukaryota</taxon>
        <taxon>Viridiplantae</taxon>
        <taxon>Streptophyta</taxon>
        <taxon>Embryophyta</taxon>
        <taxon>Tracheophyta</taxon>
        <taxon>Spermatophyta</taxon>
        <taxon>Magnoliopsida</taxon>
        <taxon>eudicotyledons</taxon>
        <taxon>Gunneridae</taxon>
        <taxon>Pentapetalae</taxon>
        <taxon>asterids</taxon>
        <taxon>lamiids</taxon>
        <taxon>Lamiales</taxon>
        <taxon>Pedaliaceae</taxon>
        <taxon>Sesamum</taxon>
    </lineage>
</organism>
<gene>
    <name evidence="2" type="ORF">Sradi_1594400</name>
</gene>
<evidence type="ECO:0000256" key="1">
    <source>
        <dbReference type="SAM" id="MobiDB-lite"/>
    </source>
</evidence>
<dbReference type="AlphaFoldDB" id="A0AAW2UC40"/>
<proteinExistence type="predicted"/>
<evidence type="ECO:0000313" key="2">
    <source>
        <dbReference type="EMBL" id="KAL0413927.1"/>
    </source>
</evidence>
<comment type="caution">
    <text evidence="2">The sequence shown here is derived from an EMBL/GenBank/DDBJ whole genome shotgun (WGS) entry which is preliminary data.</text>
</comment>
<dbReference type="EMBL" id="JACGWJ010000006">
    <property type="protein sequence ID" value="KAL0413927.1"/>
    <property type="molecule type" value="Genomic_DNA"/>
</dbReference>
<reference evidence="2" key="1">
    <citation type="submission" date="2020-06" db="EMBL/GenBank/DDBJ databases">
        <authorList>
            <person name="Li T."/>
            <person name="Hu X."/>
            <person name="Zhang T."/>
            <person name="Song X."/>
            <person name="Zhang H."/>
            <person name="Dai N."/>
            <person name="Sheng W."/>
            <person name="Hou X."/>
            <person name="Wei L."/>
        </authorList>
    </citation>
    <scope>NUCLEOTIDE SEQUENCE</scope>
    <source>
        <strain evidence="2">G02</strain>
        <tissue evidence="2">Leaf</tissue>
    </source>
</reference>
<name>A0AAW2UC40_SESRA</name>
<sequence>MALNEQQLWMSAAGGQKRGRVFSLNSEAHHMLAGPSQRSSSTAPKPWPPQPQRPNLDDRVQILEHYISNVYPNCLSI</sequence>